<evidence type="ECO:0000256" key="5">
    <source>
        <dbReference type="ARBA" id="ARBA00023134"/>
    </source>
</evidence>
<comment type="function">
    <text evidence="6">GTPase that associates with the 50S ribosomal subunit and may have a role during protein synthesis or ribosome biogenesis.</text>
</comment>
<keyword evidence="3 6" id="KW-0547">Nucleotide-binding</keyword>
<dbReference type="SUPFAM" id="SSF52540">
    <property type="entry name" value="P-loop containing nucleoside triphosphate hydrolases"/>
    <property type="match status" value="1"/>
</dbReference>
<feature type="coiled-coil region" evidence="9">
    <location>
        <begin position="154"/>
        <end position="188"/>
    </location>
</feature>
<dbReference type="Gene3D" id="3.40.50.11060">
    <property type="entry name" value="GTPase HflX, N-terminal domain"/>
    <property type="match status" value="1"/>
</dbReference>
<evidence type="ECO:0000256" key="9">
    <source>
        <dbReference type="SAM" id="Coils"/>
    </source>
</evidence>
<dbReference type="PANTHER" id="PTHR10229:SF0">
    <property type="entry name" value="GTP-BINDING PROTEIN 6-RELATED"/>
    <property type="match status" value="1"/>
</dbReference>
<dbReference type="InterPro" id="IPR032305">
    <property type="entry name" value="GTP-bd_M"/>
</dbReference>
<keyword evidence="12" id="KW-1185">Reference proteome</keyword>
<dbReference type="InterPro" id="IPR016496">
    <property type="entry name" value="GTPase_HflX"/>
</dbReference>
<keyword evidence="9" id="KW-0175">Coiled coil</keyword>
<keyword evidence="5 6" id="KW-0342">GTP-binding</keyword>
<dbReference type="HAMAP" id="MF_00900">
    <property type="entry name" value="GTPase_HflX"/>
    <property type="match status" value="1"/>
</dbReference>
<dbReference type="Gene3D" id="6.10.250.2860">
    <property type="match status" value="1"/>
</dbReference>
<evidence type="ECO:0000256" key="7">
    <source>
        <dbReference type="PIRSR" id="PIRSR006809-1"/>
    </source>
</evidence>
<name>A0A212T0P7_9BURK</name>
<dbReference type="NCBIfam" id="TIGR03156">
    <property type="entry name" value="GTP_HflX"/>
    <property type="match status" value="1"/>
</dbReference>
<dbReference type="GO" id="GO:0043022">
    <property type="term" value="F:ribosome binding"/>
    <property type="evidence" value="ECO:0007669"/>
    <property type="project" value="TreeGrafter"/>
</dbReference>
<evidence type="ECO:0000313" key="11">
    <source>
        <dbReference type="EMBL" id="SNC59589.1"/>
    </source>
</evidence>
<dbReference type="InterPro" id="IPR027417">
    <property type="entry name" value="P-loop_NTPase"/>
</dbReference>
<dbReference type="PROSITE" id="PS51705">
    <property type="entry name" value="G_HFLX"/>
    <property type="match status" value="1"/>
</dbReference>
<evidence type="ECO:0000259" key="10">
    <source>
        <dbReference type="PROSITE" id="PS51705"/>
    </source>
</evidence>
<dbReference type="AlphaFoldDB" id="A0A212T0P7"/>
<dbReference type="InterPro" id="IPR006073">
    <property type="entry name" value="GTP-bd"/>
</dbReference>
<feature type="binding site" evidence="7">
    <location>
        <begin position="226"/>
        <end position="230"/>
    </location>
    <ligand>
        <name>GTP</name>
        <dbReference type="ChEBI" id="CHEBI:37565"/>
    </ligand>
</feature>
<dbReference type="GO" id="GO:0005525">
    <property type="term" value="F:GTP binding"/>
    <property type="evidence" value="ECO:0007669"/>
    <property type="project" value="UniProtKB-UniRule"/>
</dbReference>
<gene>
    <name evidence="6" type="primary">hflX</name>
    <name evidence="11" type="ORF">SAMN06295916_0098</name>
</gene>
<evidence type="ECO:0000256" key="3">
    <source>
        <dbReference type="ARBA" id="ARBA00022741"/>
    </source>
</evidence>
<feature type="binding site" evidence="7">
    <location>
        <begin position="248"/>
        <end position="251"/>
    </location>
    <ligand>
        <name>GTP</name>
        <dbReference type="ChEBI" id="CHEBI:37565"/>
    </ligand>
</feature>
<evidence type="ECO:0000256" key="4">
    <source>
        <dbReference type="ARBA" id="ARBA00022842"/>
    </source>
</evidence>
<comment type="similarity">
    <text evidence="6">Belongs to the TRAFAC class OBG-HflX-like GTPase superfamily. HflX GTPase family.</text>
</comment>
<keyword evidence="4 8" id="KW-0460">Magnesium</keyword>
<feature type="binding site" evidence="8">
    <location>
        <position position="228"/>
    </location>
    <ligand>
        <name>Mg(2+)</name>
        <dbReference type="ChEBI" id="CHEBI:18420"/>
    </ligand>
</feature>
<evidence type="ECO:0000256" key="2">
    <source>
        <dbReference type="ARBA" id="ARBA00022723"/>
    </source>
</evidence>
<dbReference type="GO" id="GO:0003924">
    <property type="term" value="F:GTPase activity"/>
    <property type="evidence" value="ECO:0007669"/>
    <property type="project" value="UniProtKB-UniRule"/>
</dbReference>
<feature type="binding site" evidence="7">
    <location>
        <begin position="201"/>
        <end position="208"/>
    </location>
    <ligand>
        <name>GTP</name>
        <dbReference type="ChEBI" id="CHEBI:37565"/>
    </ligand>
</feature>
<dbReference type="InterPro" id="IPR030394">
    <property type="entry name" value="G_HFLX_dom"/>
</dbReference>
<dbReference type="InterPro" id="IPR025121">
    <property type="entry name" value="GTPase_HflX_N"/>
</dbReference>
<dbReference type="Pfam" id="PF16360">
    <property type="entry name" value="GTP-bdg_M"/>
    <property type="match status" value="1"/>
</dbReference>
<protein>
    <recommendedName>
        <fullName evidence="6">GTPase HflX</fullName>
    </recommendedName>
    <alternativeName>
        <fullName evidence="6">GTP-binding protein HflX</fullName>
    </alternativeName>
</protein>
<dbReference type="PIRSF" id="PIRSF006809">
    <property type="entry name" value="GTP-binding_hflX_prd"/>
    <property type="match status" value="1"/>
</dbReference>
<evidence type="ECO:0000256" key="8">
    <source>
        <dbReference type="PIRSR" id="PIRSR006809-2"/>
    </source>
</evidence>
<dbReference type="CDD" id="cd01878">
    <property type="entry name" value="HflX"/>
    <property type="match status" value="1"/>
</dbReference>
<sequence length="407" mass="44924">MQAVKAALIGIDPGGKPDFADSMAELSLLASSAGSKPVMTMIAKRAKPDPALYMGSGKATELREQMEANEVELAIFNHALSPVQQRNLERHLKCHVIDRTGLILDIFAQRAKSHVGKTQVQLANVRYQVSRLVKAWSHLERQKGGIGMRGGPGETQMELDRRMLESKAKRLQLELEKLQKQQATQRRSREKGGVFSVSLVGYTNAGKSTLFNALTKAGTYAADQLFATLDTTSRRVYLPEIGNAVVSDTVGFIRDLPHQLVEAFRATLDETVRADLLLHVVDASSFDREQQMIEVDKVLTEIGADQSPQLVVVNKIDQVPALMERGPVLRYDRNGKVTAIYISAKEGIGLDLLRETLADLAKNTDRMKAPVEEVPSVAEMDPQAPAKRWESLDVFHTRTGLYSPNDA</sequence>
<evidence type="ECO:0000313" key="12">
    <source>
        <dbReference type="Proteomes" id="UP000197215"/>
    </source>
</evidence>
<dbReference type="OrthoDB" id="9812272at2"/>
<feature type="binding site" evidence="8">
    <location>
        <position position="208"/>
    </location>
    <ligand>
        <name>Mg(2+)</name>
        <dbReference type="ChEBI" id="CHEBI:18420"/>
    </ligand>
</feature>
<comment type="subcellular location">
    <subcellularLocation>
        <location evidence="6">Cytoplasm</location>
    </subcellularLocation>
    <text evidence="6">May associate with membranes.</text>
</comment>
<comment type="subunit">
    <text evidence="6">Monomer. Associates with the 50S ribosomal subunit.</text>
</comment>
<feature type="binding site" evidence="7">
    <location>
        <begin position="343"/>
        <end position="345"/>
    </location>
    <ligand>
        <name>GTP</name>
        <dbReference type="ChEBI" id="CHEBI:37565"/>
    </ligand>
</feature>
<dbReference type="Pfam" id="PF13167">
    <property type="entry name" value="GTP-bdg_N"/>
    <property type="match status" value="1"/>
</dbReference>
<evidence type="ECO:0000256" key="6">
    <source>
        <dbReference type="HAMAP-Rule" id="MF_00900"/>
    </source>
</evidence>
<dbReference type="GO" id="GO:0005737">
    <property type="term" value="C:cytoplasm"/>
    <property type="evidence" value="ECO:0007669"/>
    <property type="project" value="UniProtKB-SubCell"/>
</dbReference>
<dbReference type="Pfam" id="PF01926">
    <property type="entry name" value="MMR_HSR1"/>
    <property type="match status" value="1"/>
</dbReference>
<keyword evidence="2 8" id="KW-0479">Metal-binding</keyword>
<dbReference type="GO" id="GO:0046872">
    <property type="term" value="F:metal ion binding"/>
    <property type="evidence" value="ECO:0007669"/>
    <property type="project" value="UniProtKB-KW"/>
</dbReference>
<reference evidence="11 12" key="1">
    <citation type="submission" date="2017-06" db="EMBL/GenBank/DDBJ databases">
        <authorList>
            <person name="Kim H.J."/>
            <person name="Triplett B.A."/>
        </authorList>
    </citation>
    <scope>NUCLEOTIDE SEQUENCE [LARGE SCALE GENOMIC DNA]</scope>
    <source>
        <strain evidence="11 12">MWH-VicM1</strain>
    </source>
</reference>
<accession>A0A212T0P7</accession>
<evidence type="ECO:0000256" key="1">
    <source>
        <dbReference type="ARBA" id="ARBA00022490"/>
    </source>
</evidence>
<keyword evidence="1 6" id="KW-0963">Cytoplasm</keyword>
<dbReference type="PANTHER" id="PTHR10229">
    <property type="entry name" value="GTP-BINDING PROTEIN HFLX"/>
    <property type="match status" value="1"/>
</dbReference>
<dbReference type="Gene3D" id="3.40.50.300">
    <property type="entry name" value="P-loop containing nucleotide triphosphate hydrolases"/>
    <property type="match status" value="1"/>
</dbReference>
<dbReference type="InterPro" id="IPR042108">
    <property type="entry name" value="GTPase_HflX_N_sf"/>
</dbReference>
<dbReference type="FunFam" id="3.40.50.11060:FF:000001">
    <property type="entry name" value="GTPase HflX"/>
    <property type="match status" value="1"/>
</dbReference>
<feature type="binding site" evidence="7">
    <location>
        <begin position="314"/>
        <end position="317"/>
    </location>
    <ligand>
        <name>GTP</name>
        <dbReference type="ChEBI" id="CHEBI:37565"/>
    </ligand>
</feature>
<dbReference type="Proteomes" id="UP000197215">
    <property type="component" value="Unassembled WGS sequence"/>
</dbReference>
<comment type="cofactor">
    <cofactor evidence="8">
        <name>Mg(2+)</name>
        <dbReference type="ChEBI" id="CHEBI:18420"/>
    </cofactor>
</comment>
<dbReference type="EMBL" id="FYEX01000001">
    <property type="protein sequence ID" value="SNC59589.1"/>
    <property type="molecule type" value="Genomic_DNA"/>
</dbReference>
<dbReference type="PRINTS" id="PR00326">
    <property type="entry name" value="GTP1OBG"/>
</dbReference>
<organism evidence="11 12">
    <name type="scientific">Polynucleobacter victoriensis</name>
    <dbReference type="NCBI Taxonomy" id="2049319"/>
    <lineage>
        <taxon>Bacteria</taxon>
        <taxon>Pseudomonadati</taxon>
        <taxon>Pseudomonadota</taxon>
        <taxon>Betaproteobacteria</taxon>
        <taxon>Burkholderiales</taxon>
        <taxon>Burkholderiaceae</taxon>
        <taxon>Polynucleobacter</taxon>
    </lineage>
</organism>
<dbReference type="RefSeq" id="WP_088811968.1">
    <property type="nucleotide sequence ID" value="NZ_FYEX01000001.1"/>
</dbReference>
<proteinExistence type="inferred from homology"/>
<feature type="domain" description="Hflx-type G" evidence="10">
    <location>
        <begin position="195"/>
        <end position="365"/>
    </location>
</feature>